<dbReference type="Proteomes" id="UP001293593">
    <property type="component" value="Unassembled WGS sequence"/>
</dbReference>
<dbReference type="PANTHER" id="PTHR33647:SF10">
    <property type="entry name" value="DUF4228 DOMAIN-CONTAINING PROTEIN"/>
    <property type="match status" value="1"/>
</dbReference>
<sequence>MGNCCGTTSSSSVHYWGGEDWSFLVTSSGNNNSRIRKSSTNKVFDESKLTNNKLYDLLGDLTASSTSRSGKIKIKMTKKELQVLLGELEKQKRNKKKNNNSAEQVLVRLMEARHHRTGHGNWSPALKSIPEAISPSQ</sequence>
<keyword evidence="1" id="KW-0175">Coiled coil</keyword>
<evidence type="ECO:0000313" key="4">
    <source>
        <dbReference type="Proteomes" id="UP001293593"/>
    </source>
</evidence>
<protein>
    <submittedName>
        <fullName evidence="3">Uncharacterized protein</fullName>
    </submittedName>
</protein>
<gene>
    <name evidence="3" type="ORF">QN277_001228</name>
</gene>
<feature type="region of interest" description="Disordered" evidence="2">
    <location>
        <begin position="116"/>
        <end position="137"/>
    </location>
</feature>
<dbReference type="EMBL" id="JAWXYG010000001">
    <property type="protein sequence ID" value="KAK4284386.1"/>
    <property type="molecule type" value="Genomic_DNA"/>
</dbReference>
<feature type="coiled-coil region" evidence="1">
    <location>
        <begin position="74"/>
        <end position="112"/>
    </location>
</feature>
<keyword evidence="4" id="KW-1185">Reference proteome</keyword>
<accession>A0AAE1N9B9</accession>
<evidence type="ECO:0000256" key="1">
    <source>
        <dbReference type="SAM" id="Coils"/>
    </source>
</evidence>
<dbReference type="PANTHER" id="PTHR33647">
    <property type="entry name" value="OS01G0793900 PROTEIN"/>
    <property type="match status" value="1"/>
</dbReference>
<evidence type="ECO:0000313" key="3">
    <source>
        <dbReference type="EMBL" id="KAK4284386.1"/>
    </source>
</evidence>
<comment type="caution">
    <text evidence="3">The sequence shown here is derived from an EMBL/GenBank/DDBJ whole genome shotgun (WGS) entry which is preliminary data.</text>
</comment>
<evidence type="ECO:0000256" key="2">
    <source>
        <dbReference type="SAM" id="MobiDB-lite"/>
    </source>
</evidence>
<proteinExistence type="predicted"/>
<name>A0AAE1N9B9_9FABA</name>
<reference evidence="3" key="1">
    <citation type="submission" date="2023-10" db="EMBL/GenBank/DDBJ databases">
        <title>Chromosome-level genome of the transformable northern wattle, Acacia crassicarpa.</title>
        <authorList>
            <person name="Massaro I."/>
            <person name="Sinha N.R."/>
            <person name="Poethig S."/>
            <person name="Leichty A.R."/>
        </authorList>
    </citation>
    <scope>NUCLEOTIDE SEQUENCE</scope>
    <source>
        <strain evidence="3">Acra3RX</strain>
        <tissue evidence="3">Leaf</tissue>
    </source>
</reference>
<organism evidence="3 4">
    <name type="scientific">Acacia crassicarpa</name>
    <name type="common">northern wattle</name>
    <dbReference type="NCBI Taxonomy" id="499986"/>
    <lineage>
        <taxon>Eukaryota</taxon>
        <taxon>Viridiplantae</taxon>
        <taxon>Streptophyta</taxon>
        <taxon>Embryophyta</taxon>
        <taxon>Tracheophyta</taxon>
        <taxon>Spermatophyta</taxon>
        <taxon>Magnoliopsida</taxon>
        <taxon>eudicotyledons</taxon>
        <taxon>Gunneridae</taxon>
        <taxon>Pentapetalae</taxon>
        <taxon>rosids</taxon>
        <taxon>fabids</taxon>
        <taxon>Fabales</taxon>
        <taxon>Fabaceae</taxon>
        <taxon>Caesalpinioideae</taxon>
        <taxon>mimosoid clade</taxon>
        <taxon>Acacieae</taxon>
        <taxon>Acacia</taxon>
    </lineage>
</organism>
<dbReference type="AlphaFoldDB" id="A0AAE1N9B9"/>